<gene>
    <name evidence="3" type="ORF">C8F04DRAFT_1142854</name>
</gene>
<keyword evidence="2" id="KW-0812">Transmembrane</keyword>
<keyword evidence="2" id="KW-0472">Membrane</keyword>
<protein>
    <submittedName>
        <fullName evidence="3">Uncharacterized protein</fullName>
    </submittedName>
</protein>
<comment type="caution">
    <text evidence="3">The sequence shown here is derived from an EMBL/GenBank/DDBJ whole genome shotgun (WGS) entry which is preliminary data.</text>
</comment>
<dbReference type="EMBL" id="JARJCM010000251">
    <property type="protein sequence ID" value="KAJ7020772.1"/>
    <property type="molecule type" value="Genomic_DNA"/>
</dbReference>
<feature type="compositionally biased region" description="Basic and acidic residues" evidence="1">
    <location>
        <begin position="41"/>
        <end position="61"/>
    </location>
</feature>
<dbReference type="Proteomes" id="UP001218188">
    <property type="component" value="Unassembled WGS sequence"/>
</dbReference>
<dbReference type="AlphaFoldDB" id="A0AAD6S7X3"/>
<keyword evidence="2" id="KW-1133">Transmembrane helix</keyword>
<keyword evidence="4" id="KW-1185">Reference proteome</keyword>
<evidence type="ECO:0000256" key="1">
    <source>
        <dbReference type="SAM" id="MobiDB-lite"/>
    </source>
</evidence>
<name>A0AAD6S7X3_9AGAR</name>
<evidence type="ECO:0000313" key="3">
    <source>
        <dbReference type="EMBL" id="KAJ7020772.1"/>
    </source>
</evidence>
<accession>A0AAD6S7X3</accession>
<evidence type="ECO:0000256" key="2">
    <source>
        <dbReference type="SAM" id="Phobius"/>
    </source>
</evidence>
<sequence>MYSPLVVRLIYLLIFFPKLAFLSSLCALTSFTPSTRRRRGWERANESSGERGGMRREERCAGTHFKVRTPRTPPPSPAHSPLTHYTPTSRAVHATLR</sequence>
<reference evidence="3" key="1">
    <citation type="submission" date="2023-03" db="EMBL/GenBank/DDBJ databases">
        <title>Massive genome expansion in bonnet fungi (Mycena s.s.) driven by repeated elements and novel gene families across ecological guilds.</title>
        <authorList>
            <consortium name="Lawrence Berkeley National Laboratory"/>
            <person name="Harder C.B."/>
            <person name="Miyauchi S."/>
            <person name="Viragh M."/>
            <person name="Kuo A."/>
            <person name="Thoen E."/>
            <person name="Andreopoulos B."/>
            <person name="Lu D."/>
            <person name="Skrede I."/>
            <person name="Drula E."/>
            <person name="Henrissat B."/>
            <person name="Morin E."/>
            <person name="Kohler A."/>
            <person name="Barry K."/>
            <person name="LaButti K."/>
            <person name="Morin E."/>
            <person name="Salamov A."/>
            <person name="Lipzen A."/>
            <person name="Mereny Z."/>
            <person name="Hegedus B."/>
            <person name="Baldrian P."/>
            <person name="Stursova M."/>
            <person name="Weitz H."/>
            <person name="Taylor A."/>
            <person name="Grigoriev I.V."/>
            <person name="Nagy L.G."/>
            <person name="Martin F."/>
            <person name="Kauserud H."/>
        </authorList>
    </citation>
    <scope>NUCLEOTIDE SEQUENCE</scope>
    <source>
        <strain evidence="3">CBHHK200</strain>
    </source>
</reference>
<proteinExistence type="predicted"/>
<feature type="transmembrane region" description="Helical" evidence="2">
    <location>
        <begin position="6"/>
        <end position="31"/>
    </location>
</feature>
<evidence type="ECO:0000313" key="4">
    <source>
        <dbReference type="Proteomes" id="UP001218188"/>
    </source>
</evidence>
<feature type="region of interest" description="Disordered" evidence="1">
    <location>
        <begin position="35"/>
        <end position="97"/>
    </location>
</feature>
<organism evidence="3 4">
    <name type="scientific">Mycena alexandri</name>
    <dbReference type="NCBI Taxonomy" id="1745969"/>
    <lineage>
        <taxon>Eukaryota</taxon>
        <taxon>Fungi</taxon>
        <taxon>Dikarya</taxon>
        <taxon>Basidiomycota</taxon>
        <taxon>Agaricomycotina</taxon>
        <taxon>Agaricomycetes</taxon>
        <taxon>Agaricomycetidae</taxon>
        <taxon>Agaricales</taxon>
        <taxon>Marasmiineae</taxon>
        <taxon>Mycenaceae</taxon>
        <taxon>Mycena</taxon>
    </lineage>
</organism>